<dbReference type="Pfam" id="PF00067">
    <property type="entry name" value="p450"/>
    <property type="match status" value="1"/>
</dbReference>
<evidence type="ECO:0000313" key="13">
    <source>
        <dbReference type="Proteomes" id="UP000015241"/>
    </source>
</evidence>
<comment type="subcellular location">
    <subcellularLocation>
        <location evidence="2">Membrane</location>
    </subcellularLocation>
</comment>
<gene>
    <name evidence="12" type="ORF">FOMPIDRAFT_11040</name>
</gene>
<evidence type="ECO:0000256" key="8">
    <source>
        <dbReference type="ARBA" id="ARBA00023002"/>
    </source>
</evidence>
<reference evidence="12 13" key="1">
    <citation type="journal article" date="2012" name="Science">
        <title>The Paleozoic origin of enzymatic lignin decomposition reconstructed from 31 fungal genomes.</title>
        <authorList>
            <person name="Floudas D."/>
            <person name="Binder M."/>
            <person name="Riley R."/>
            <person name="Barry K."/>
            <person name="Blanchette R.A."/>
            <person name="Henrissat B."/>
            <person name="Martinez A.T."/>
            <person name="Otillar R."/>
            <person name="Spatafora J.W."/>
            <person name="Yadav J.S."/>
            <person name="Aerts A."/>
            <person name="Benoit I."/>
            <person name="Boyd A."/>
            <person name="Carlson A."/>
            <person name="Copeland A."/>
            <person name="Coutinho P.M."/>
            <person name="de Vries R.P."/>
            <person name="Ferreira P."/>
            <person name="Findley K."/>
            <person name="Foster B."/>
            <person name="Gaskell J."/>
            <person name="Glotzer D."/>
            <person name="Gorecki P."/>
            <person name="Heitman J."/>
            <person name="Hesse C."/>
            <person name="Hori C."/>
            <person name="Igarashi K."/>
            <person name="Jurgens J.A."/>
            <person name="Kallen N."/>
            <person name="Kersten P."/>
            <person name="Kohler A."/>
            <person name="Kuees U."/>
            <person name="Kumar T.K.A."/>
            <person name="Kuo A."/>
            <person name="LaButti K."/>
            <person name="Larrondo L.F."/>
            <person name="Lindquist E."/>
            <person name="Ling A."/>
            <person name="Lombard V."/>
            <person name="Lucas S."/>
            <person name="Lundell T."/>
            <person name="Martin R."/>
            <person name="McLaughlin D.J."/>
            <person name="Morgenstern I."/>
            <person name="Morin E."/>
            <person name="Murat C."/>
            <person name="Nagy L.G."/>
            <person name="Nolan M."/>
            <person name="Ohm R.A."/>
            <person name="Patyshakuliyeva A."/>
            <person name="Rokas A."/>
            <person name="Ruiz-Duenas F.J."/>
            <person name="Sabat G."/>
            <person name="Salamov A."/>
            <person name="Samejima M."/>
            <person name="Schmutz J."/>
            <person name="Slot J.C."/>
            <person name="St John F."/>
            <person name="Stenlid J."/>
            <person name="Sun H."/>
            <person name="Sun S."/>
            <person name="Syed K."/>
            <person name="Tsang A."/>
            <person name="Wiebenga A."/>
            <person name="Young D."/>
            <person name="Pisabarro A."/>
            <person name="Eastwood D.C."/>
            <person name="Martin F."/>
            <person name="Cullen D."/>
            <person name="Grigoriev I.V."/>
            <person name="Hibbett D.S."/>
        </authorList>
    </citation>
    <scope>NUCLEOTIDE SEQUENCE</scope>
    <source>
        <strain evidence="13">FP-58527</strain>
    </source>
</reference>
<dbReference type="GO" id="GO:0004497">
    <property type="term" value="F:monooxygenase activity"/>
    <property type="evidence" value="ECO:0007669"/>
    <property type="project" value="UniProtKB-KW"/>
</dbReference>
<dbReference type="InterPro" id="IPR050364">
    <property type="entry name" value="Cytochrome_P450_fung"/>
</dbReference>
<feature type="non-terminal residue" evidence="12">
    <location>
        <position position="78"/>
    </location>
</feature>
<keyword evidence="13" id="KW-1185">Reference proteome</keyword>
<keyword evidence="5" id="KW-0812">Transmembrane</keyword>
<dbReference type="GO" id="GO:0016705">
    <property type="term" value="F:oxidoreductase activity, acting on paired donors, with incorporation or reduction of molecular oxygen"/>
    <property type="evidence" value="ECO:0007669"/>
    <property type="project" value="InterPro"/>
</dbReference>
<dbReference type="PANTHER" id="PTHR46300:SF2">
    <property type="entry name" value="CYTOCHROME P450 MONOOXYGENASE ALNH-RELATED"/>
    <property type="match status" value="1"/>
</dbReference>
<evidence type="ECO:0000256" key="6">
    <source>
        <dbReference type="ARBA" id="ARBA00022723"/>
    </source>
</evidence>
<dbReference type="OrthoDB" id="1055148at2759"/>
<dbReference type="STRING" id="743788.S8E5Q7"/>
<keyword evidence="7" id="KW-1133">Transmembrane helix</keyword>
<evidence type="ECO:0000313" key="12">
    <source>
        <dbReference type="EMBL" id="EPT00023.1"/>
    </source>
</evidence>
<evidence type="ECO:0008006" key="14">
    <source>
        <dbReference type="Google" id="ProtNLM"/>
    </source>
</evidence>
<sequence length="78" mass="8692">LPPGPKGLPFVGNALQIPSEHPQHVFHAWAKTYGDIVNTEAFGHRTIIVSSQKIAKDLLEKRGAKYSSRPRFVMLVEL</sequence>
<keyword evidence="4" id="KW-0349">Heme</keyword>
<accession>S8E5Q7</accession>
<name>S8E5Q7_FOMSC</name>
<evidence type="ECO:0000256" key="10">
    <source>
        <dbReference type="ARBA" id="ARBA00023033"/>
    </source>
</evidence>
<dbReference type="SUPFAM" id="SSF48264">
    <property type="entry name" value="Cytochrome P450"/>
    <property type="match status" value="1"/>
</dbReference>
<dbReference type="EMBL" id="KE504152">
    <property type="protein sequence ID" value="EPT00023.1"/>
    <property type="molecule type" value="Genomic_DNA"/>
</dbReference>
<evidence type="ECO:0000256" key="4">
    <source>
        <dbReference type="ARBA" id="ARBA00022617"/>
    </source>
</evidence>
<dbReference type="HOGENOM" id="CLU_001570_21_4_1"/>
<dbReference type="InterPro" id="IPR036396">
    <property type="entry name" value="Cyt_P450_sf"/>
</dbReference>
<organism evidence="12 13">
    <name type="scientific">Fomitopsis schrenkii</name>
    <name type="common">Brown rot fungus</name>
    <dbReference type="NCBI Taxonomy" id="2126942"/>
    <lineage>
        <taxon>Eukaryota</taxon>
        <taxon>Fungi</taxon>
        <taxon>Dikarya</taxon>
        <taxon>Basidiomycota</taxon>
        <taxon>Agaricomycotina</taxon>
        <taxon>Agaricomycetes</taxon>
        <taxon>Polyporales</taxon>
        <taxon>Fomitopsis</taxon>
    </lineage>
</organism>
<keyword evidence="6" id="KW-0479">Metal-binding</keyword>
<dbReference type="GO" id="GO:0016020">
    <property type="term" value="C:membrane"/>
    <property type="evidence" value="ECO:0007669"/>
    <property type="project" value="UniProtKB-SubCell"/>
</dbReference>
<dbReference type="PANTHER" id="PTHR46300">
    <property type="entry name" value="P450, PUTATIVE (EUROFUNG)-RELATED-RELATED"/>
    <property type="match status" value="1"/>
</dbReference>
<evidence type="ECO:0000256" key="5">
    <source>
        <dbReference type="ARBA" id="ARBA00022692"/>
    </source>
</evidence>
<comment type="similarity">
    <text evidence="3">Belongs to the cytochrome P450 family.</text>
</comment>
<keyword evidence="11" id="KW-0472">Membrane</keyword>
<evidence type="ECO:0000256" key="11">
    <source>
        <dbReference type="ARBA" id="ARBA00023136"/>
    </source>
</evidence>
<dbReference type="GO" id="GO:0005506">
    <property type="term" value="F:iron ion binding"/>
    <property type="evidence" value="ECO:0007669"/>
    <property type="project" value="InterPro"/>
</dbReference>
<keyword evidence="9" id="KW-0408">Iron</keyword>
<comment type="cofactor">
    <cofactor evidence="1">
        <name>heme</name>
        <dbReference type="ChEBI" id="CHEBI:30413"/>
    </cofactor>
</comment>
<dbReference type="InParanoid" id="S8E5Q7"/>
<evidence type="ECO:0000256" key="2">
    <source>
        <dbReference type="ARBA" id="ARBA00004370"/>
    </source>
</evidence>
<evidence type="ECO:0000256" key="9">
    <source>
        <dbReference type="ARBA" id="ARBA00023004"/>
    </source>
</evidence>
<dbReference type="InterPro" id="IPR001128">
    <property type="entry name" value="Cyt_P450"/>
</dbReference>
<keyword evidence="8" id="KW-0560">Oxidoreductase</keyword>
<dbReference type="Gene3D" id="1.10.630.10">
    <property type="entry name" value="Cytochrome P450"/>
    <property type="match status" value="1"/>
</dbReference>
<evidence type="ECO:0000256" key="3">
    <source>
        <dbReference type="ARBA" id="ARBA00010617"/>
    </source>
</evidence>
<evidence type="ECO:0000256" key="1">
    <source>
        <dbReference type="ARBA" id="ARBA00001971"/>
    </source>
</evidence>
<dbReference type="eggNOG" id="KOG0156">
    <property type="taxonomic scope" value="Eukaryota"/>
</dbReference>
<proteinExistence type="inferred from homology"/>
<feature type="non-terminal residue" evidence="12">
    <location>
        <position position="1"/>
    </location>
</feature>
<dbReference type="Proteomes" id="UP000015241">
    <property type="component" value="Unassembled WGS sequence"/>
</dbReference>
<dbReference type="AlphaFoldDB" id="S8E5Q7"/>
<keyword evidence="10" id="KW-0503">Monooxygenase</keyword>
<dbReference type="GO" id="GO:0020037">
    <property type="term" value="F:heme binding"/>
    <property type="evidence" value="ECO:0007669"/>
    <property type="project" value="InterPro"/>
</dbReference>
<protein>
    <recommendedName>
        <fullName evidence="14">Cytochrome P450</fullName>
    </recommendedName>
</protein>
<evidence type="ECO:0000256" key="7">
    <source>
        <dbReference type="ARBA" id="ARBA00022989"/>
    </source>
</evidence>